<feature type="compositionally biased region" description="Basic and acidic residues" evidence="1">
    <location>
        <begin position="552"/>
        <end position="568"/>
    </location>
</feature>
<feature type="region of interest" description="Disordered" evidence="1">
    <location>
        <begin position="313"/>
        <end position="338"/>
    </location>
</feature>
<feature type="compositionally biased region" description="Basic and acidic residues" evidence="1">
    <location>
        <begin position="577"/>
        <end position="593"/>
    </location>
</feature>
<dbReference type="PANTHER" id="PTHR31008">
    <property type="entry name" value="COP1-INTERACTING PROTEIN-RELATED"/>
    <property type="match status" value="1"/>
</dbReference>
<gene>
    <name evidence="2" type="ORF">LSAT_V11C900494890</name>
</gene>
<feature type="compositionally biased region" description="Polar residues" evidence="1">
    <location>
        <begin position="603"/>
        <end position="617"/>
    </location>
</feature>
<name>A0A9R1WNV6_LACSA</name>
<dbReference type="AlphaFoldDB" id="A0A9R1WNV6"/>
<accession>A0A9R1WNV6</accession>
<sequence>MDSIHSKSQLDYALFQLTPTRTRCDLVICVGDCKEKLASGLLSPFIAHLQFAKDQISKGGYSITLSASAPWFTKSTLERFVRFVSTPEVLERFITIEREIANIELSLNTNTPSDSQSLYGLEEHLNKSSNLAYKHEGNTDDAVHEEDSKVHLQRVLENRKAILQKEQAMVYARALVAGFETDNLEDLISFSDAFGSPRLREACLNFMELCNTKSNDRVWMDEVAAIQAYSCSQSSYIETSGAILFPEENDPSQELRVNVQNGNFVTKKQNSGVDIHTYHGNPMFHLPYQGYPFPPMVIPPYYQQNLPFQDFKSRGKVSQKKESHSSDSSSESETRSSSRKIVIRNINYINSERDLETEHKSDENLECEDKREGEKVTQQWDIFQNLLMKDKDDKESEEFVSNKFEEQNINQSGRHKEGDWFSDKTVHEKSKDIFEDNFQSTESRKDVLVDDSLAIQDHSLNKSSETHLRTQEILMVSDNLTHKTSYSTNKNVNEPNDLYMVLERETAGKETMPTWTPEMELGHNDVKIIKQDSIGNKKSTKSTPGKGSTIETKSKALSERKSKSDVISRSKKPIAKGKTDKEEEKRKRMEELLIQRQKRISERSASATNKSKSQLASQDMKKSNKPVIKSSTINRLSTARVINPKVLPTESKPVYKPIKVSTKKITESKPAKIPTKKITESKPTKLPTKKISESKPAKAVTKKISESKPAKVVNKKNFESKPPKVVTKKNFEAKPAKMATKKTNEQKPAKIGNKKIVESKPAKMLTKNIDSKNSKDPKKVDIMNNVKQLPVISPNHQSTQLENAIKTSSSVVQEDKAIPLNNGGLSKKALNTVTFKIDEDHGVKENPNFKLNHEISMVETTERNISRKKWSSFETSSKALSGFKKLLSFGRRR</sequence>
<dbReference type="Proteomes" id="UP000235145">
    <property type="component" value="Unassembled WGS sequence"/>
</dbReference>
<dbReference type="GO" id="GO:0009416">
    <property type="term" value="P:response to light stimulus"/>
    <property type="evidence" value="ECO:0000318"/>
    <property type="project" value="GO_Central"/>
</dbReference>
<comment type="caution">
    <text evidence="2">The sequence shown here is derived from an EMBL/GenBank/DDBJ whole genome shotgun (WGS) entry which is preliminary data.</text>
</comment>
<keyword evidence="3" id="KW-1185">Reference proteome</keyword>
<dbReference type="GO" id="GO:0045893">
    <property type="term" value="P:positive regulation of DNA-templated transcription"/>
    <property type="evidence" value="ECO:0000318"/>
    <property type="project" value="GO_Central"/>
</dbReference>
<dbReference type="PANTHER" id="PTHR31008:SF4">
    <property type="entry name" value="COP1-INTERACTING PROTEIN 7"/>
    <property type="match status" value="1"/>
</dbReference>
<proteinExistence type="predicted"/>
<dbReference type="Gramene" id="rna-gnl|WGS:NBSK|LSAT_9X97301_mrna">
    <property type="protein sequence ID" value="cds-PLY81960.1"/>
    <property type="gene ID" value="gene-LSAT_9X97301"/>
</dbReference>
<evidence type="ECO:0000256" key="1">
    <source>
        <dbReference type="SAM" id="MobiDB-lite"/>
    </source>
</evidence>
<feature type="region of interest" description="Disordered" evidence="1">
    <location>
        <begin position="528"/>
        <end position="632"/>
    </location>
</feature>
<dbReference type="EMBL" id="NBSK02000009">
    <property type="protein sequence ID" value="KAJ0186070.1"/>
    <property type="molecule type" value="Genomic_DNA"/>
</dbReference>
<evidence type="ECO:0000313" key="2">
    <source>
        <dbReference type="EMBL" id="KAJ0186070.1"/>
    </source>
</evidence>
<feature type="region of interest" description="Disordered" evidence="1">
    <location>
        <begin position="735"/>
        <end position="754"/>
    </location>
</feature>
<protein>
    <recommendedName>
        <fullName evidence="4">COP1-interacting protein 7</fullName>
    </recommendedName>
</protein>
<dbReference type="OrthoDB" id="2020180at2759"/>
<organism evidence="2 3">
    <name type="scientific">Lactuca sativa</name>
    <name type="common">Garden lettuce</name>
    <dbReference type="NCBI Taxonomy" id="4236"/>
    <lineage>
        <taxon>Eukaryota</taxon>
        <taxon>Viridiplantae</taxon>
        <taxon>Streptophyta</taxon>
        <taxon>Embryophyta</taxon>
        <taxon>Tracheophyta</taxon>
        <taxon>Spermatophyta</taxon>
        <taxon>Magnoliopsida</taxon>
        <taxon>eudicotyledons</taxon>
        <taxon>Gunneridae</taxon>
        <taxon>Pentapetalae</taxon>
        <taxon>asterids</taxon>
        <taxon>campanulids</taxon>
        <taxon>Asterales</taxon>
        <taxon>Asteraceae</taxon>
        <taxon>Cichorioideae</taxon>
        <taxon>Cichorieae</taxon>
        <taxon>Lactucinae</taxon>
        <taxon>Lactuca</taxon>
    </lineage>
</organism>
<evidence type="ECO:0008006" key="4">
    <source>
        <dbReference type="Google" id="ProtNLM"/>
    </source>
</evidence>
<reference evidence="2 3" key="1">
    <citation type="journal article" date="2017" name="Nat. Commun.">
        <title>Genome assembly with in vitro proximity ligation data and whole-genome triplication in lettuce.</title>
        <authorList>
            <person name="Reyes-Chin-Wo S."/>
            <person name="Wang Z."/>
            <person name="Yang X."/>
            <person name="Kozik A."/>
            <person name="Arikit S."/>
            <person name="Song C."/>
            <person name="Xia L."/>
            <person name="Froenicke L."/>
            <person name="Lavelle D.O."/>
            <person name="Truco M.J."/>
            <person name="Xia R."/>
            <person name="Zhu S."/>
            <person name="Xu C."/>
            <person name="Xu H."/>
            <person name="Xu X."/>
            <person name="Cox K."/>
            <person name="Korf I."/>
            <person name="Meyers B.C."/>
            <person name="Michelmore R.W."/>
        </authorList>
    </citation>
    <scope>NUCLEOTIDE SEQUENCE [LARGE SCALE GENOMIC DNA]</scope>
    <source>
        <strain evidence="3">cv. Salinas</strain>
        <tissue evidence="2">Seedlings</tissue>
    </source>
</reference>
<evidence type="ECO:0000313" key="3">
    <source>
        <dbReference type="Proteomes" id="UP000235145"/>
    </source>
</evidence>
<feature type="region of interest" description="Disordered" evidence="1">
    <location>
        <begin position="666"/>
        <end position="723"/>
    </location>
</feature>